<evidence type="ECO:0000256" key="1">
    <source>
        <dbReference type="ARBA" id="ARBA00004141"/>
    </source>
</evidence>
<dbReference type="EMBL" id="MGFS01000007">
    <property type="protein sequence ID" value="OGM11898.1"/>
    <property type="molecule type" value="Genomic_DNA"/>
</dbReference>
<feature type="transmembrane region" description="Helical" evidence="7">
    <location>
        <begin position="183"/>
        <end position="207"/>
    </location>
</feature>
<evidence type="ECO:0000313" key="9">
    <source>
        <dbReference type="EMBL" id="OGM11898.1"/>
    </source>
</evidence>
<keyword evidence="6 7" id="KW-0472">Membrane</keyword>
<dbReference type="GO" id="GO:0016020">
    <property type="term" value="C:membrane"/>
    <property type="evidence" value="ECO:0007669"/>
    <property type="project" value="UniProtKB-SubCell"/>
</dbReference>
<comment type="subcellular location">
    <subcellularLocation>
        <location evidence="1">Membrane</location>
        <topology evidence="1">Multi-pass membrane protein</topology>
    </subcellularLocation>
</comment>
<evidence type="ECO:0000256" key="3">
    <source>
        <dbReference type="ARBA" id="ARBA00022692"/>
    </source>
</evidence>
<evidence type="ECO:0000256" key="4">
    <source>
        <dbReference type="ARBA" id="ARBA00022801"/>
    </source>
</evidence>
<dbReference type="InterPro" id="IPR050925">
    <property type="entry name" value="Rhomboid_protease_S54"/>
</dbReference>
<feature type="transmembrane region" description="Helical" evidence="7">
    <location>
        <begin position="67"/>
        <end position="86"/>
    </location>
</feature>
<keyword evidence="3 7" id="KW-0812">Transmembrane</keyword>
<dbReference type="Gene3D" id="1.20.1540.10">
    <property type="entry name" value="Rhomboid-like"/>
    <property type="match status" value="1"/>
</dbReference>
<feature type="transmembrane region" description="Helical" evidence="7">
    <location>
        <begin position="12"/>
        <end position="34"/>
    </location>
</feature>
<name>A0A1F7XBW8_9BACT</name>
<dbReference type="GO" id="GO:0004252">
    <property type="term" value="F:serine-type endopeptidase activity"/>
    <property type="evidence" value="ECO:0007669"/>
    <property type="project" value="InterPro"/>
</dbReference>
<organism evidence="9 10">
    <name type="scientific">Candidatus Woesebacteria bacterium RBG_16_34_12</name>
    <dbReference type="NCBI Taxonomy" id="1802480"/>
    <lineage>
        <taxon>Bacteria</taxon>
        <taxon>Candidatus Woeseibacteriota</taxon>
    </lineage>
</organism>
<feature type="transmembrane region" description="Helical" evidence="7">
    <location>
        <begin position="98"/>
        <end position="116"/>
    </location>
</feature>
<sequence length="229" mass="25768">MFPLKDHYRTSKLALITYLLITLNVIVFVFEIFAPEPDLFIETYALIPQFVNFKNLESLYPFITSQFLHAGFLHIISNMWFLRIFGDNVEERFGHIKYLIVYLLSGIVGGLIQYLFTPDSDIPMLGASGAVAGVLGAYLVFFPKHQIETLIPFGLFSRIVNIPASFMLVYWFVIQLFSGVGSIAYINTGGVAFWAHIGGFACGWLIAKFYKGDIIGIVEEGEEGEILDI</sequence>
<feature type="transmembrane region" description="Helical" evidence="7">
    <location>
        <begin position="122"/>
        <end position="143"/>
    </location>
</feature>
<proteinExistence type="inferred from homology"/>
<feature type="domain" description="Peptidase S54 rhomboid" evidence="8">
    <location>
        <begin position="58"/>
        <end position="208"/>
    </location>
</feature>
<evidence type="ECO:0000256" key="7">
    <source>
        <dbReference type="SAM" id="Phobius"/>
    </source>
</evidence>
<dbReference type="Pfam" id="PF01694">
    <property type="entry name" value="Rhomboid"/>
    <property type="match status" value="1"/>
</dbReference>
<dbReference type="FunFam" id="1.20.1540.10:FF:000027">
    <property type="entry name" value="Rhomboid family intramembrane serine protease"/>
    <property type="match status" value="1"/>
</dbReference>
<comment type="caution">
    <text evidence="9">The sequence shown here is derived from an EMBL/GenBank/DDBJ whole genome shotgun (WGS) entry which is preliminary data.</text>
</comment>
<dbReference type="InterPro" id="IPR035952">
    <property type="entry name" value="Rhomboid-like_sf"/>
</dbReference>
<evidence type="ECO:0000256" key="6">
    <source>
        <dbReference type="ARBA" id="ARBA00023136"/>
    </source>
</evidence>
<dbReference type="SUPFAM" id="SSF144091">
    <property type="entry name" value="Rhomboid-like"/>
    <property type="match status" value="1"/>
</dbReference>
<feature type="transmembrane region" description="Helical" evidence="7">
    <location>
        <begin position="155"/>
        <end position="177"/>
    </location>
</feature>
<gene>
    <name evidence="9" type="ORF">A2Z22_01550</name>
</gene>
<evidence type="ECO:0000256" key="2">
    <source>
        <dbReference type="ARBA" id="ARBA00009045"/>
    </source>
</evidence>
<dbReference type="Proteomes" id="UP000177053">
    <property type="component" value="Unassembled WGS sequence"/>
</dbReference>
<keyword evidence="4" id="KW-0378">Hydrolase</keyword>
<evidence type="ECO:0000313" key="10">
    <source>
        <dbReference type="Proteomes" id="UP000177053"/>
    </source>
</evidence>
<protein>
    <recommendedName>
        <fullName evidence="8">Peptidase S54 rhomboid domain-containing protein</fullName>
    </recommendedName>
</protein>
<accession>A0A1F7XBW8</accession>
<comment type="similarity">
    <text evidence="2">Belongs to the peptidase S54 family.</text>
</comment>
<evidence type="ECO:0000259" key="8">
    <source>
        <dbReference type="Pfam" id="PF01694"/>
    </source>
</evidence>
<evidence type="ECO:0000256" key="5">
    <source>
        <dbReference type="ARBA" id="ARBA00022989"/>
    </source>
</evidence>
<dbReference type="PANTHER" id="PTHR43731:SF14">
    <property type="entry name" value="PRESENILIN-ASSOCIATED RHOMBOID-LIKE PROTEIN, MITOCHONDRIAL"/>
    <property type="match status" value="1"/>
</dbReference>
<keyword evidence="5 7" id="KW-1133">Transmembrane helix</keyword>
<dbReference type="InterPro" id="IPR022764">
    <property type="entry name" value="Peptidase_S54_rhomboid_dom"/>
</dbReference>
<reference evidence="9 10" key="1">
    <citation type="journal article" date="2016" name="Nat. Commun.">
        <title>Thousands of microbial genomes shed light on interconnected biogeochemical processes in an aquifer system.</title>
        <authorList>
            <person name="Anantharaman K."/>
            <person name="Brown C.T."/>
            <person name="Hug L.A."/>
            <person name="Sharon I."/>
            <person name="Castelle C.J."/>
            <person name="Probst A.J."/>
            <person name="Thomas B.C."/>
            <person name="Singh A."/>
            <person name="Wilkins M.J."/>
            <person name="Karaoz U."/>
            <person name="Brodie E.L."/>
            <person name="Williams K.H."/>
            <person name="Hubbard S.S."/>
            <person name="Banfield J.F."/>
        </authorList>
    </citation>
    <scope>NUCLEOTIDE SEQUENCE [LARGE SCALE GENOMIC DNA]</scope>
</reference>
<dbReference type="PANTHER" id="PTHR43731">
    <property type="entry name" value="RHOMBOID PROTEASE"/>
    <property type="match status" value="1"/>
</dbReference>
<dbReference type="AlphaFoldDB" id="A0A1F7XBW8"/>